<feature type="active site" evidence="1">
    <location>
        <position position="39"/>
    </location>
</feature>
<dbReference type="InterPro" id="IPR027417">
    <property type="entry name" value="P-loop_NTPase"/>
</dbReference>
<evidence type="ECO:0000256" key="1">
    <source>
        <dbReference type="PIRSR" id="PIRSR007531-1"/>
    </source>
</evidence>
<protein>
    <submittedName>
        <fullName evidence="3">AAA family ATPase</fullName>
    </submittedName>
</protein>
<gene>
    <name evidence="3" type="ORF">P0Y65_09285</name>
</gene>
<dbReference type="PIRSF" id="PIRSF007531">
    <property type="entry name" value="CPT"/>
    <property type="match status" value="1"/>
</dbReference>
<feature type="binding site" evidence="2">
    <location>
        <begin position="12"/>
        <end position="19"/>
    </location>
    <ligand>
        <name>ATP</name>
        <dbReference type="ChEBI" id="CHEBI:30616"/>
    </ligand>
</feature>
<evidence type="ECO:0000256" key="2">
    <source>
        <dbReference type="PIRSR" id="PIRSR007531-2"/>
    </source>
</evidence>
<accession>A0AAJ6B2G7</accession>
<sequence length="185" mass="20838">MTEPASIIFLHGASSSGKSTLARMLQERIELPFWHISIDHLRDAGVLPLARVKTGAFNWKLMRKPFFDGFHASLAAYAHAGNNLIVEHILDTPNWQAELAELFTPFDVLFVAVHCPVDELRRREEARGDRPGGSAEQDFLTIHRDRSYDLEVQSLDGAEVNVDKILSGWRAERPVSNFFKVTAGR</sequence>
<dbReference type="EMBL" id="CP119312">
    <property type="protein sequence ID" value="WEK06414.1"/>
    <property type="molecule type" value="Genomic_DNA"/>
</dbReference>
<dbReference type="AlphaFoldDB" id="A0AAJ6B2G7"/>
<dbReference type="InterPro" id="IPR012853">
    <property type="entry name" value="CPT"/>
</dbReference>
<dbReference type="Proteomes" id="UP001217476">
    <property type="component" value="Chromosome"/>
</dbReference>
<dbReference type="GO" id="GO:0016740">
    <property type="term" value="F:transferase activity"/>
    <property type="evidence" value="ECO:0007669"/>
    <property type="project" value="InterPro"/>
</dbReference>
<dbReference type="Pfam" id="PF07931">
    <property type="entry name" value="CPT"/>
    <property type="match status" value="1"/>
</dbReference>
<organism evidence="3 4">
    <name type="scientific">Candidatus Devosia phytovorans</name>
    <dbReference type="NCBI Taxonomy" id="3121372"/>
    <lineage>
        <taxon>Bacteria</taxon>
        <taxon>Pseudomonadati</taxon>
        <taxon>Pseudomonadota</taxon>
        <taxon>Alphaproteobacteria</taxon>
        <taxon>Hyphomicrobiales</taxon>
        <taxon>Devosiaceae</taxon>
        <taxon>Devosia</taxon>
    </lineage>
</organism>
<evidence type="ECO:0000313" key="4">
    <source>
        <dbReference type="Proteomes" id="UP001217476"/>
    </source>
</evidence>
<dbReference type="Gene3D" id="3.40.50.300">
    <property type="entry name" value="P-loop containing nucleotide triphosphate hydrolases"/>
    <property type="match status" value="1"/>
</dbReference>
<reference evidence="3" key="1">
    <citation type="submission" date="2023-03" db="EMBL/GenBank/DDBJ databases">
        <title>Andean soil-derived lignocellulolytic bacterial consortium as a source of novel taxa and putative plastic-active enzymes.</title>
        <authorList>
            <person name="Diaz-Garcia L."/>
            <person name="Chuvochina M."/>
            <person name="Feuerriegel G."/>
            <person name="Bunk B."/>
            <person name="Sproer C."/>
            <person name="Streit W.R."/>
            <person name="Rodriguez L.M."/>
            <person name="Overmann J."/>
            <person name="Jimenez D.J."/>
        </authorList>
    </citation>
    <scope>NUCLEOTIDE SEQUENCE</scope>
    <source>
        <strain evidence="3">MAG 4196</strain>
    </source>
</reference>
<name>A0AAJ6B2G7_9HYPH</name>
<dbReference type="GO" id="GO:0005524">
    <property type="term" value="F:ATP binding"/>
    <property type="evidence" value="ECO:0007669"/>
    <property type="project" value="InterPro"/>
</dbReference>
<dbReference type="SUPFAM" id="SSF52540">
    <property type="entry name" value="P-loop containing nucleoside triphosphate hydrolases"/>
    <property type="match status" value="1"/>
</dbReference>
<proteinExistence type="predicted"/>
<evidence type="ECO:0000313" key="3">
    <source>
        <dbReference type="EMBL" id="WEK06414.1"/>
    </source>
</evidence>